<comment type="caution">
    <text evidence="1">The sequence shown here is derived from an EMBL/GenBank/DDBJ whole genome shotgun (WGS) entry which is preliminary data.</text>
</comment>
<name>A0A125Q5U7_9BRAD</name>
<dbReference type="EMBL" id="LNCU01000120">
    <property type="protein sequence ID" value="KWV45906.1"/>
    <property type="molecule type" value="Genomic_DNA"/>
</dbReference>
<organism evidence="1 2">
    <name type="scientific">Bradyrhizobium macuxiense</name>
    <dbReference type="NCBI Taxonomy" id="1755647"/>
    <lineage>
        <taxon>Bacteria</taxon>
        <taxon>Pseudomonadati</taxon>
        <taxon>Pseudomonadota</taxon>
        <taxon>Alphaproteobacteria</taxon>
        <taxon>Hyphomicrobiales</taxon>
        <taxon>Nitrobacteraceae</taxon>
        <taxon>Bradyrhizobium</taxon>
    </lineage>
</organism>
<gene>
    <name evidence="1" type="ORF">AS156_23120</name>
</gene>
<evidence type="ECO:0000313" key="1">
    <source>
        <dbReference type="EMBL" id="KWV45906.1"/>
    </source>
</evidence>
<reference evidence="1 2" key="1">
    <citation type="submission" date="2015-11" db="EMBL/GenBank/DDBJ databases">
        <title>Draft Genome Sequence of the Strain BR 10303 (Bradyrhizobium sp.) isolated from nodules of Centrolobium paraense.</title>
        <authorList>
            <person name="Zelli J.E."/>
            <person name="Simoes-Araujo J.L."/>
            <person name="Barauna A.C."/>
            <person name="Silva K."/>
        </authorList>
    </citation>
    <scope>NUCLEOTIDE SEQUENCE [LARGE SCALE GENOMIC DNA]</scope>
    <source>
        <strain evidence="1 2">BR 10303</strain>
    </source>
</reference>
<proteinExistence type="predicted"/>
<dbReference type="Proteomes" id="UP000057737">
    <property type="component" value="Unassembled WGS sequence"/>
</dbReference>
<dbReference type="AlphaFoldDB" id="A0A125Q5U7"/>
<protein>
    <submittedName>
        <fullName evidence="1">Uncharacterized protein</fullName>
    </submittedName>
</protein>
<keyword evidence="2" id="KW-1185">Reference proteome</keyword>
<accession>A0A125Q5U7</accession>
<evidence type="ECO:0000313" key="2">
    <source>
        <dbReference type="Proteomes" id="UP000057737"/>
    </source>
</evidence>
<sequence length="166" mass="17884">MTRGRSKRQDAALLAWEGLMRLAAVLLMLSLSLTGCLSVRQEDVDAWTGRPVGELDVHPVFLTMKMMRTVTPDGTEIRNYVNSKDVMSCGGGGAVTPGFKPQGYSAIAAPTTYSSNVMCTSSTPTCNNLFYIKGGIVQRFTPVGSGGARCFTDERMRPGFSGPVNY</sequence>